<dbReference type="PANTHER" id="PTHR33507">
    <property type="entry name" value="INNER MEMBRANE PROTEIN YBBJ"/>
    <property type="match status" value="1"/>
</dbReference>
<feature type="transmembrane region" description="Helical" evidence="5">
    <location>
        <begin position="272"/>
        <end position="290"/>
    </location>
</feature>
<dbReference type="Proteomes" id="UP000202259">
    <property type="component" value="Chromosome"/>
</dbReference>
<evidence type="ECO:0000259" key="7">
    <source>
        <dbReference type="Pfam" id="PF24961"/>
    </source>
</evidence>
<dbReference type="AlphaFoldDB" id="A0A222GCL6"/>
<dbReference type="EMBL" id="CP020465">
    <property type="protein sequence ID" value="ASP49403.1"/>
    <property type="molecule type" value="Genomic_DNA"/>
</dbReference>
<evidence type="ECO:0000256" key="5">
    <source>
        <dbReference type="SAM" id="Phobius"/>
    </source>
</evidence>
<reference evidence="9 10" key="1">
    <citation type="submission" date="2017-08" db="EMBL/GenBank/DDBJ databases">
        <title>Complete genome of Colwellia sp. NB097-1, a psychrophile bacterium ioslated from Bering Sea.</title>
        <authorList>
            <person name="Chen X."/>
        </authorList>
    </citation>
    <scope>NUCLEOTIDE SEQUENCE [LARGE SCALE GENOMIC DNA]</scope>
    <source>
        <strain evidence="9 10">NB097-1</strain>
    </source>
</reference>
<feature type="transmembrane region" description="Helical" evidence="5">
    <location>
        <begin position="243"/>
        <end position="265"/>
    </location>
</feature>
<dbReference type="InterPro" id="IPR056738">
    <property type="entry name" value="NfeD1b_N"/>
</dbReference>
<dbReference type="InterPro" id="IPR056739">
    <property type="entry name" value="NfeD_membrane"/>
</dbReference>
<organism evidence="9 10">
    <name type="scientific">Cognaticolwellia beringensis</name>
    <dbReference type="NCBI Taxonomy" id="1967665"/>
    <lineage>
        <taxon>Bacteria</taxon>
        <taxon>Pseudomonadati</taxon>
        <taxon>Pseudomonadota</taxon>
        <taxon>Gammaproteobacteria</taxon>
        <taxon>Alteromonadales</taxon>
        <taxon>Colwelliaceae</taxon>
        <taxon>Cognaticolwellia</taxon>
    </lineage>
</organism>
<feature type="domain" description="NfeD1b N-terminal" evidence="8">
    <location>
        <begin position="33"/>
        <end position="219"/>
    </location>
</feature>
<dbReference type="GO" id="GO:0008233">
    <property type="term" value="F:peptidase activity"/>
    <property type="evidence" value="ECO:0007669"/>
    <property type="project" value="UniProtKB-KW"/>
</dbReference>
<feature type="domain" description="NfeD-like C-terminal" evidence="6">
    <location>
        <begin position="384"/>
        <end position="438"/>
    </location>
</feature>
<evidence type="ECO:0000256" key="3">
    <source>
        <dbReference type="ARBA" id="ARBA00022989"/>
    </source>
</evidence>
<dbReference type="CDD" id="cd07020">
    <property type="entry name" value="Clp_protease_NfeD_1"/>
    <property type="match status" value="1"/>
</dbReference>
<dbReference type="SUPFAM" id="SSF52096">
    <property type="entry name" value="ClpP/crotonase"/>
    <property type="match status" value="1"/>
</dbReference>
<evidence type="ECO:0000259" key="8">
    <source>
        <dbReference type="Pfam" id="PF25145"/>
    </source>
</evidence>
<sequence length="455" mass="48722">MSAEVTLPKQLMTPSQQENVLPSLASQIPLLTIKGAIGPAIGDYLVREINSANSRNNVPLIIITLDTPGGLSASLRDINQSILNSDIPIACLVYPPGARAASAGTYILYACHIAAMAPATTLGAATPVNIASPMTPADDEKVQKSAPSAMENKVLNDAIAYIRSLAQLRSRNEQWAEKAVAEAATLTAKEALEDNVITLIAETPKVLLDKLNGKQVAVKDKNIELALSNAVILSKKPDWRSQFIATITDPNIAYILMLLGIYGLLFEFYSPGVGIAGIIGGISLLIALYAFQLLPLNFAGAALLLLGVVLLAMESLVPSFGVFGIGGVGAFALGSIFLFDTKLEQFRVSLPIIASFTLFSVLFIVFALGFIYRARKNKIVSGQEEIINAWVMVEDDFNGLGYVLFNGERWAASSKKALKKNQQVQVLEVNGLTLVLAPSTAVFRTTEEQNNDTTI</sequence>
<dbReference type="KEGG" id="cber:B5D82_17485"/>
<dbReference type="GO" id="GO:0006508">
    <property type="term" value="P:proteolysis"/>
    <property type="evidence" value="ECO:0007669"/>
    <property type="project" value="UniProtKB-KW"/>
</dbReference>
<evidence type="ECO:0000256" key="4">
    <source>
        <dbReference type="ARBA" id="ARBA00023136"/>
    </source>
</evidence>
<name>A0A222GCL6_9GAMM</name>
<evidence type="ECO:0000256" key="2">
    <source>
        <dbReference type="ARBA" id="ARBA00022692"/>
    </source>
</evidence>
<keyword evidence="2 5" id="KW-0812">Transmembrane</keyword>
<keyword evidence="9" id="KW-0645">Protease</keyword>
<dbReference type="Pfam" id="PF01957">
    <property type="entry name" value="NfeD"/>
    <property type="match status" value="1"/>
</dbReference>
<accession>A0A222GCL6</accession>
<keyword evidence="3 5" id="KW-1133">Transmembrane helix</keyword>
<feature type="transmembrane region" description="Helical" evidence="5">
    <location>
        <begin position="351"/>
        <end position="372"/>
    </location>
</feature>
<dbReference type="SUPFAM" id="SSF141322">
    <property type="entry name" value="NfeD domain-like"/>
    <property type="match status" value="1"/>
</dbReference>
<evidence type="ECO:0000313" key="10">
    <source>
        <dbReference type="Proteomes" id="UP000202259"/>
    </source>
</evidence>
<dbReference type="Gene3D" id="2.40.50.140">
    <property type="entry name" value="Nucleic acid-binding proteins"/>
    <property type="match status" value="1"/>
</dbReference>
<feature type="domain" description="NfeD integral membrane" evidence="7">
    <location>
        <begin position="251"/>
        <end position="365"/>
    </location>
</feature>
<dbReference type="OrthoDB" id="5289056at2"/>
<evidence type="ECO:0000256" key="1">
    <source>
        <dbReference type="ARBA" id="ARBA00004141"/>
    </source>
</evidence>
<keyword evidence="4 5" id="KW-0472">Membrane</keyword>
<dbReference type="InterPro" id="IPR029045">
    <property type="entry name" value="ClpP/crotonase-like_dom_sf"/>
</dbReference>
<proteinExistence type="predicted"/>
<dbReference type="InterPro" id="IPR012340">
    <property type="entry name" value="NA-bd_OB-fold"/>
</dbReference>
<dbReference type="PANTHER" id="PTHR33507:SF4">
    <property type="entry name" value="NODULATION COMPETITIVENESS PROTEIN NFED"/>
    <property type="match status" value="1"/>
</dbReference>
<dbReference type="GO" id="GO:0016020">
    <property type="term" value="C:membrane"/>
    <property type="evidence" value="ECO:0007669"/>
    <property type="project" value="UniProtKB-SubCell"/>
</dbReference>
<dbReference type="InterPro" id="IPR002810">
    <property type="entry name" value="NfeD-like_C"/>
</dbReference>
<protein>
    <submittedName>
        <fullName evidence="9">Serine protease</fullName>
    </submittedName>
</protein>
<evidence type="ECO:0000313" key="9">
    <source>
        <dbReference type="EMBL" id="ASP49403.1"/>
    </source>
</evidence>
<evidence type="ECO:0000259" key="6">
    <source>
        <dbReference type="Pfam" id="PF01957"/>
    </source>
</evidence>
<keyword evidence="9" id="KW-0378">Hydrolase</keyword>
<dbReference type="InterPro" id="IPR052165">
    <property type="entry name" value="Membrane_assoc_protease"/>
</dbReference>
<dbReference type="Gene3D" id="3.90.226.10">
    <property type="entry name" value="2-enoyl-CoA Hydratase, Chain A, domain 1"/>
    <property type="match status" value="1"/>
</dbReference>
<dbReference type="Pfam" id="PF25145">
    <property type="entry name" value="NfeD1b_N"/>
    <property type="match status" value="1"/>
</dbReference>
<feature type="transmembrane region" description="Helical" evidence="5">
    <location>
        <begin position="320"/>
        <end position="339"/>
    </location>
</feature>
<comment type="subcellular location">
    <subcellularLocation>
        <location evidence="1">Membrane</location>
        <topology evidence="1">Multi-pass membrane protein</topology>
    </subcellularLocation>
</comment>
<gene>
    <name evidence="9" type="ORF">B5D82_17485</name>
</gene>
<feature type="transmembrane region" description="Helical" evidence="5">
    <location>
        <begin position="296"/>
        <end position="313"/>
    </location>
</feature>
<keyword evidence="10" id="KW-1185">Reference proteome</keyword>
<dbReference type="Pfam" id="PF24961">
    <property type="entry name" value="NfeD_membrane"/>
    <property type="match status" value="1"/>
</dbReference>